<dbReference type="GO" id="GO:0006396">
    <property type="term" value="P:RNA processing"/>
    <property type="evidence" value="ECO:0007669"/>
    <property type="project" value="InterPro"/>
</dbReference>
<organism evidence="2 3">
    <name type="scientific">Gallus gallus</name>
    <name type="common">Chicken</name>
    <dbReference type="NCBI Taxonomy" id="9031"/>
    <lineage>
        <taxon>Eukaryota</taxon>
        <taxon>Metazoa</taxon>
        <taxon>Chordata</taxon>
        <taxon>Craniata</taxon>
        <taxon>Vertebrata</taxon>
        <taxon>Euteleostomi</taxon>
        <taxon>Archelosauria</taxon>
        <taxon>Archosauria</taxon>
        <taxon>Dinosauria</taxon>
        <taxon>Saurischia</taxon>
        <taxon>Theropoda</taxon>
        <taxon>Coelurosauria</taxon>
        <taxon>Aves</taxon>
        <taxon>Neognathae</taxon>
        <taxon>Galloanserae</taxon>
        <taxon>Galliformes</taxon>
        <taxon>Phasianidae</taxon>
        <taxon>Phasianinae</taxon>
        <taxon>Gallus</taxon>
    </lineage>
</organism>
<dbReference type="GeneTree" id="ENSGT00730000111185"/>
<dbReference type="PRINTS" id="PR01738">
    <property type="entry name" value="RNABINDINGM8"/>
</dbReference>
<dbReference type="Proteomes" id="UP000000539">
    <property type="component" value="Chromosome 25"/>
</dbReference>
<dbReference type="GO" id="GO:0005737">
    <property type="term" value="C:cytoplasm"/>
    <property type="evidence" value="ECO:0007669"/>
    <property type="project" value="InterPro"/>
</dbReference>
<dbReference type="PANTHER" id="PTHR45894">
    <property type="entry name" value="RNA-BINDING PROTEIN 8A"/>
    <property type="match status" value="1"/>
</dbReference>
<dbReference type="FunCoup" id="A0A8V1ADP2">
    <property type="interactions" value="2297"/>
</dbReference>
<protein>
    <submittedName>
        <fullName evidence="2">RNA binding motif protein 8A</fullName>
    </submittedName>
</protein>
<gene>
    <name evidence="2" type="primary">RBM8A</name>
</gene>
<dbReference type="AlphaFoldDB" id="A0A8V1ADP2"/>
<feature type="compositionally biased region" description="Gly residues" evidence="1">
    <location>
        <begin position="305"/>
        <end position="320"/>
    </location>
</feature>
<dbReference type="InterPro" id="IPR008111">
    <property type="entry name" value="RNA-bd_8"/>
</dbReference>
<dbReference type="Ensembl" id="ENSGALT00010067599.1">
    <property type="protein sequence ID" value="ENSGALP00010041342.1"/>
    <property type="gene ID" value="ENSGALG00010027889.1"/>
</dbReference>
<dbReference type="GO" id="GO:0003723">
    <property type="term" value="F:RNA binding"/>
    <property type="evidence" value="ECO:0007669"/>
    <property type="project" value="InterPro"/>
</dbReference>
<evidence type="ECO:0000256" key="1">
    <source>
        <dbReference type="SAM" id="MobiDB-lite"/>
    </source>
</evidence>
<evidence type="ECO:0000313" key="2">
    <source>
        <dbReference type="Ensembl" id="ENSGALP00010041342.1"/>
    </source>
</evidence>
<dbReference type="OrthoDB" id="15688at2759"/>
<dbReference type="InterPro" id="IPR012677">
    <property type="entry name" value="Nucleotide-bd_a/b_plait_sf"/>
</dbReference>
<proteinExistence type="predicted"/>
<feature type="region of interest" description="Disordered" evidence="1">
    <location>
        <begin position="293"/>
        <end position="320"/>
    </location>
</feature>
<name>A0A8V1ADP2_CHICK</name>
<feature type="compositionally biased region" description="Basic and acidic residues" evidence="1">
    <location>
        <begin position="156"/>
        <end position="166"/>
    </location>
</feature>
<feature type="region of interest" description="Disordered" evidence="1">
    <location>
        <begin position="142"/>
        <end position="181"/>
    </location>
</feature>
<dbReference type="GO" id="GO:0005634">
    <property type="term" value="C:nucleus"/>
    <property type="evidence" value="ECO:0007669"/>
    <property type="project" value="InterPro"/>
</dbReference>
<keyword evidence="3" id="KW-1185">Reference proteome</keyword>
<dbReference type="Gene3D" id="3.30.70.330">
    <property type="match status" value="1"/>
</dbReference>
<accession>A0A8V1ADP2</accession>
<reference evidence="2" key="3">
    <citation type="submission" date="2025-09" db="UniProtKB">
        <authorList>
            <consortium name="Ensembl"/>
        </authorList>
    </citation>
    <scope>IDENTIFICATION</scope>
    <source>
        <strain evidence="2">broiler</strain>
    </source>
</reference>
<sequence length="320" mass="34322">MGYPWGTCVCGVEAQSHRSLGCLWGIYGVFWGRNRRAAPLRGVSMGRARFCGRFDLPKMAPRALPPLSVLPKMAVPRGRVGASLTHFRRAAPPRFRRASRRAPQGGWGERGKMADVLDLHEPSGEDFAMDEDGDESIHKLKEKAKKRKGRGFGSEEGSRARVREDYDSVEQDGDEPGPQRSVEGWILFVTGVHEEATEEDRLPEGIHAGGVRDVQRGAGGHGGAERAGADGAAGQRGLVLRQRAPEGKEEGWAPAQQESGQEAPVMEPTWQQLEAGGIGGGWGGVGVGGGFGEQRSERSVQRSPWGGGMGWGAAGRPGWG</sequence>
<reference evidence="2" key="2">
    <citation type="submission" date="2025-08" db="UniProtKB">
        <authorList>
            <consortium name="Ensembl"/>
        </authorList>
    </citation>
    <scope>IDENTIFICATION</scope>
    <source>
        <strain evidence="2">broiler</strain>
    </source>
</reference>
<evidence type="ECO:0000313" key="3">
    <source>
        <dbReference type="Proteomes" id="UP000000539"/>
    </source>
</evidence>
<reference evidence="2" key="1">
    <citation type="submission" date="2020-11" db="EMBL/GenBank/DDBJ databases">
        <title>Gallus gallus (Chicken) genome, bGalGal1, GRCg7b, maternal haplotype autosomes + Z &amp; W.</title>
        <authorList>
            <person name="Warren W."/>
            <person name="Formenti G."/>
            <person name="Fedrigo O."/>
            <person name="Haase B."/>
            <person name="Mountcastle J."/>
            <person name="Balacco J."/>
            <person name="Tracey A."/>
            <person name="Schneider V."/>
            <person name="Okimoto R."/>
            <person name="Cheng H."/>
            <person name="Hawken R."/>
            <person name="Howe K."/>
            <person name="Jarvis E.D."/>
        </authorList>
    </citation>
    <scope>NUCLEOTIDE SEQUENCE [LARGE SCALE GENOMIC DNA]</scope>
    <source>
        <strain evidence="2">Broiler</strain>
    </source>
</reference>